<name>B6JE99_AFIC5</name>
<dbReference type="EMBL" id="CP002826">
    <property type="protein sequence ID" value="AEI07135.1"/>
    <property type="molecule type" value="Genomic_DNA"/>
</dbReference>
<dbReference type="RefSeq" id="WP_012562717.1">
    <property type="nucleotide sequence ID" value="NC_011386.1"/>
</dbReference>
<protein>
    <submittedName>
        <fullName evidence="1">Uncharacterized protein</fullName>
    </submittedName>
</protein>
<sequence length="92" mass="10186">MSDYPAIDKMIADAVEQAGNPKPKLADMMMAVTFEALNLEMSQRAFLIAALRSEPSAAEIKRIALLRSTARFLDACLYQPNEVAKRLSKKKA</sequence>
<dbReference type="Proteomes" id="UP000007730">
    <property type="component" value="Chromosome"/>
</dbReference>
<keyword evidence="2" id="KW-1185">Reference proteome</keyword>
<dbReference type="STRING" id="504832.OCA5_c24390"/>
<dbReference type="HOGENOM" id="CLU_2410380_0_0_5"/>
<evidence type="ECO:0000313" key="1">
    <source>
        <dbReference type="EMBL" id="AEI07135.1"/>
    </source>
</evidence>
<evidence type="ECO:0000313" key="2">
    <source>
        <dbReference type="Proteomes" id="UP000007730"/>
    </source>
</evidence>
<organism evidence="1 2">
    <name type="scientific">Afipia carboxidovorans (strain ATCC 49405 / DSM 1227 / KCTC 32145 / OM5)</name>
    <name type="common">Oligotropha carboxidovorans</name>
    <dbReference type="NCBI Taxonomy" id="504832"/>
    <lineage>
        <taxon>Bacteria</taxon>
        <taxon>Pseudomonadati</taxon>
        <taxon>Pseudomonadota</taxon>
        <taxon>Alphaproteobacteria</taxon>
        <taxon>Hyphomicrobiales</taxon>
        <taxon>Nitrobacteraceae</taxon>
        <taxon>Afipia</taxon>
    </lineage>
</organism>
<accession>B6JE99</accession>
<dbReference type="KEGG" id="ocg:OCA5_c24390"/>
<dbReference type="KEGG" id="oca:OCAR_5557"/>
<gene>
    <name evidence="1" type="ordered locus">OCA5_c24390</name>
</gene>
<reference evidence="1 2" key="1">
    <citation type="journal article" date="2011" name="J. Bacteriol.">
        <title>Complete genome sequences of the chemolithoautotrophic Oligotropha carboxidovorans strains OM4 and OM5.</title>
        <authorList>
            <person name="Volland S."/>
            <person name="Rachinger M."/>
            <person name="Strittmatter A."/>
            <person name="Daniel R."/>
            <person name="Gottschalk G."/>
            <person name="Meyer O."/>
        </authorList>
    </citation>
    <scope>NUCLEOTIDE SEQUENCE [LARGE SCALE GENOMIC DNA]</scope>
    <source>
        <strain evidence="2">ATCC 49405 / DSM 1227 / KCTC 32145 / OM5</strain>
    </source>
</reference>
<proteinExistence type="predicted"/>
<dbReference type="AlphaFoldDB" id="B6JE99"/>